<dbReference type="Proteomes" id="UP000664940">
    <property type="component" value="Unassembled WGS sequence"/>
</dbReference>
<dbReference type="AlphaFoldDB" id="A0A834DAW4"/>
<evidence type="ECO:0000313" key="2">
    <source>
        <dbReference type="EMBL" id="KAF6073474.1"/>
    </source>
</evidence>
<evidence type="ECO:0000313" key="3">
    <source>
        <dbReference type="Proteomes" id="UP000664940"/>
    </source>
</evidence>
<dbReference type="EMBL" id="JABVXQ010000016">
    <property type="protein sequence ID" value="KAF6073474.1"/>
    <property type="molecule type" value="Genomic_DNA"/>
</dbReference>
<name>A0A834DAW4_9CHIR</name>
<keyword evidence="1" id="KW-0732">Signal</keyword>
<evidence type="ECO:0000256" key="1">
    <source>
        <dbReference type="SAM" id="SignalP"/>
    </source>
</evidence>
<comment type="caution">
    <text evidence="2">The sequence shown here is derived from an EMBL/GenBank/DDBJ whole genome shotgun (WGS) entry which is preliminary data.</text>
</comment>
<organism evidence="2 3">
    <name type="scientific">Phyllostomus discolor</name>
    <name type="common">pale spear-nosed bat</name>
    <dbReference type="NCBI Taxonomy" id="89673"/>
    <lineage>
        <taxon>Eukaryota</taxon>
        <taxon>Metazoa</taxon>
        <taxon>Chordata</taxon>
        <taxon>Craniata</taxon>
        <taxon>Vertebrata</taxon>
        <taxon>Euteleostomi</taxon>
        <taxon>Mammalia</taxon>
        <taxon>Eutheria</taxon>
        <taxon>Laurasiatheria</taxon>
        <taxon>Chiroptera</taxon>
        <taxon>Yangochiroptera</taxon>
        <taxon>Phyllostomidae</taxon>
        <taxon>Phyllostominae</taxon>
        <taxon>Phyllostomus</taxon>
    </lineage>
</organism>
<feature type="signal peptide" evidence="1">
    <location>
        <begin position="1"/>
        <end position="19"/>
    </location>
</feature>
<sequence>MTLQLWLSFCWDLMGVTWTSPSVPISASHSEALAYLPDIPALIRKIRKQHDTPKLGKGSSTKSPLFRKAVDSPQISNELNHLQADRREFASSALIVSYRQKQLDSGAVQVFPFADPGIGDSIFFKEKGFLGYTTRGLFPTNSPILFPPVFLSSTAYPSYMNKFHWRMNKNSRKK</sequence>
<accession>A0A834DAW4</accession>
<proteinExistence type="predicted"/>
<feature type="chain" id="PRO_5032859853" evidence="1">
    <location>
        <begin position="20"/>
        <end position="174"/>
    </location>
</feature>
<gene>
    <name evidence="2" type="ORF">HJG60_009598</name>
</gene>
<reference evidence="2 3" key="1">
    <citation type="journal article" date="2020" name="Nature">
        <title>Six reference-quality genomes reveal evolution of bat adaptations.</title>
        <authorList>
            <person name="Jebb D."/>
            <person name="Huang Z."/>
            <person name="Pippel M."/>
            <person name="Hughes G.M."/>
            <person name="Lavrichenko K."/>
            <person name="Devanna P."/>
            <person name="Winkler S."/>
            <person name="Jermiin L.S."/>
            <person name="Skirmuntt E.C."/>
            <person name="Katzourakis A."/>
            <person name="Burkitt-Gray L."/>
            <person name="Ray D.A."/>
            <person name="Sullivan K.A.M."/>
            <person name="Roscito J.G."/>
            <person name="Kirilenko B.M."/>
            <person name="Davalos L.M."/>
            <person name="Corthals A.P."/>
            <person name="Power M.L."/>
            <person name="Jones G."/>
            <person name="Ransome R.D."/>
            <person name="Dechmann D.K.N."/>
            <person name="Locatelli A.G."/>
            <person name="Puechmaille S.J."/>
            <person name="Fedrigo O."/>
            <person name="Jarvis E.D."/>
            <person name="Hiller M."/>
            <person name="Vernes S.C."/>
            <person name="Myers E.W."/>
            <person name="Teeling E.C."/>
        </authorList>
    </citation>
    <scope>NUCLEOTIDE SEQUENCE [LARGE SCALE GENOMIC DNA]</scope>
    <source>
        <strain evidence="2">Bat1K_MPI-CBG_1</strain>
    </source>
</reference>
<protein>
    <submittedName>
        <fullName evidence="2">Uncharacterized protein</fullName>
    </submittedName>
</protein>